<dbReference type="Proteomes" id="UP000053797">
    <property type="component" value="Unassembled WGS sequence"/>
</dbReference>
<dbReference type="GO" id="GO:0046523">
    <property type="term" value="F:S-methyl-5-thioribose-1-phosphate isomerase activity"/>
    <property type="evidence" value="ECO:0007669"/>
    <property type="project" value="UniProtKB-UniRule"/>
</dbReference>
<sequence>MTTFVQSIRYEDRVLTILDQTRLPQEEHYEVIADLAQAVEAIKQLRVRGAPAISLFGGFVLVQEAYRFEAALPVYKQALLETSATLLATRPTAVNLRNVLNQLNPIIQDGTSVEEIRERLEKRTVALYDQDAQTSRQIGIHALELFQSGDRILTICNAGSIATAAYGTALAPFYIAKERGIELSVFASETRSLLQGARLTTWELQRAGIDVTLITDNMVAHTLKEKQIDAIIVGADRITRNGDTANKIGTFQLALLAQAFGIPFYVAAPLSTFDFSLVSGDAIEIEERDPQEVTTVQGIATAPEGVAVFNPAFDVTPHTFITGIITELGVITQPNEETIEQLTGLQPLG</sequence>
<evidence type="ECO:0000256" key="4">
    <source>
        <dbReference type="ARBA" id="ARBA00052401"/>
    </source>
</evidence>
<dbReference type="FunFam" id="3.40.50.10470:FF:000006">
    <property type="entry name" value="Methylthioribose-1-phosphate isomerase"/>
    <property type="match status" value="1"/>
</dbReference>
<dbReference type="InterPro" id="IPR000649">
    <property type="entry name" value="IF-2B-related"/>
</dbReference>
<proteinExistence type="inferred from homology"/>
<reference evidence="6 7" key="1">
    <citation type="journal article" date="2015" name="Int. J. Syst. Evol. Microbiol.">
        <title>Exiguobacterium enclense sp. nov., isolated from sediment.</title>
        <authorList>
            <person name="Dastager S.G."/>
            <person name="Mawlankar R."/>
            <person name="Sonalkar V.V."/>
            <person name="Thorat M.N."/>
            <person name="Mual P."/>
            <person name="Verma A."/>
            <person name="Krishnamurthi S."/>
            <person name="Tang S.K."/>
            <person name="Li W.J."/>
        </authorList>
    </citation>
    <scope>NUCLEOTIDE SEQUENCE [LARGE SCALE GENOMIC DNA]</scope>
    <source>
        <strain evidence="6 7">NIO-1109</strain>
    </source>
</reference>
<dbReference type="Pfam" id="PF01008">
    <property type="entry name" value="IF-2B"/>
    <property type="match status" value="1"/>
</dbReference>
<dbReference type="Gene3D" id="1.20.120.420">
    <property type="entry name" value="translation initiation factor eif-2b, domain 1"/>
    <property type="match status" value="1"/>
</dbReference>
<accession>A0A0V8GFJ4</accession>
<dbReference type="EMBL" id="LNQL01000003">
    <property type="protein sequence ID" value="KSU48943.1"/>
    <property type="molecule type" value="Genomic_DNA"/>
</dbReference>
<evidence type="ECO:0000313" key="6">
    <source>
        <dbReference type="EMBL" id="KSU48943.1"/>
    </source>
</evidence>
<dbReference type="NCBIfam" id="TIGR00524">
    <property type="entry name" value="eIF-2B_rel"/>
    <property type="match status" value="1"/>
</dbReference>
<comment type="similarity">
    <text evidence="5">Belongs to the EIF-2B alpha/beta/delta subunits family. MtnA subfamily.</text>
</comment>
<feature type="active site" description="Proton donor" evidence="5">
    <location>
        <position position="236"/>
    </location>
</feature>
<dbReference type="NCBIfam" id="TIGR00512">
    <property type="entry name" value="salvage_mtnA"/>
    <property type="match status" value="1"/>
</dbReference>
<evidence type="ECO:0000256" key="1">
    <source>
        <dbReference type="ARBA" id="ARBA00022605"/>
    </source>
</evidence>
<comment type="caution">
    <text evidence="6">The sequence shown here is derived from an EMBL/GenBank/DDBJ whole genome shotgun (WGS) entry which is preliminary data.</text>
</comment>
<evidence type="ECO:0000256" key="3">
    <source>
        <dbReference type="ARBA" id="ARBA00023235"/>
    </source>
</evidence>
<dbReference type="GO" id="GO:0019509">
    <property type="term" value="P:L-methionine salvage from methylthioadenosine"/>
    <property type="evidence" value="ECO:0007669"/>
    <property type="project" value="UniProtKB-UniRule"/>
</dbReference>
<dbReference type="UniPathway" id="UPA00904">
    <property type="reaction ID" value="UER00874"/>
</dbReference>
<feature type="site" description="Transition state stabilizer" evidence="5">
    <location>
        <position position="156"/>
    </location>
</feature>
<dbReference type="InterPro" id="IPR011559">
    <property type="entry name" value="Initiation_fac_2B_a/b/d"/>
</dbReference>
<feature type="binding site" evidence="5">
    <location>
        <begin position="246"/>
        <end position="247"/>
    </location>
    <ligand>
        <name>substrate</name>
    </ligand>
</feature>
<comment type="catalytic activity">
    <reaction evidence="4 5">
        <text>5-(methylsulfanyl)-alpha-D-ribose 1-phosphate = 5-(methylsulfanyl)-D-ribulose 1-phosphate</text>
        <dbReference type="Rhea" id="RHEA:19989"/>
        <dbReference type="ChEBI" id="CHEBI:58533"/>
        <dbReference type="ChEBI" id="CHEBI:58548"/>
        <dbReference type="EC" id="5.3.1.23"/>
    </reaction>
</comment>
<dbReference type="InterPro" id="IPR037171">
    <property type="entry name" value="NagB/RpiA_transferase-like"/>
</dbReference>
<dbReference type="PANTHER" id="PTHR43475:SF4">
    <property type="entry name" value="METHYLTHIORIBOSE-1-PHOSPHATE ISOMERASE"/>
    <property type="match status" value="1"/>
</dbReference>
<dbReference type="OrthoDB" id="9803436at2"/>
<keyword evidence="1 5" id="KW-0028">Amino-acid biosynthesis</keyword>
<feature type="binding site" evidence="5">
    <location>
        <position position="195"/>
    </location>
    <ligand>
        <name>substrate</name>
    </ligand>
</feature>
<evidence type="ECO:0000256" key="5">
    <source>
        <dbReference type="HAMAP-Rule" id="MF_01678"/>
    </source>
</evidence>
<dbReference type="AlphaFoldDB" id="A0A0V8GFJ4"/>
<evidence type="ECO:0000256" key="2">
    <source>
        <dbReference type="ARBA" id="ARBA00023167"/>
    </source>
</evidence>
<feature type="binding site" evidence="5">
    <location>
        <position position="90"/>
    </location>
    <ligand>
        <name>substrate</name>
    </ligand>
</feature>
<keyword evidence="3 5" id="KW-0413">Isomerase</keyword>
<evidence type="ECO:0000313" key="7">
    <source>
        <dbReference type="Proteomes" id="UP000053797"/>
    </source>
</evidence>
<name>A0A0V8GFJ4_9BACL</name>
<gene>
    <name evidence="5 6" type="primary">mtnA</name>
    <name evidence="6" type="ORF">AS033_11495</name>
</gene>
<protein>
    <recommendedName>
        <fullName evidence="5">Methylthioribose-1-phosphate isomerase</fullName>
        <shortName evidence="5">M1Pi</shortName>
        <shortName evidence="5">MTR-1-P isomerase</shortName>
        <ecNumber evidence="5">5.3.1.23</ecNumber>
    </recommendedName>
    <alternativeName>
        <fullName evidence="5">S-methyl-5-thioribose-1-phosphate isomerase</fullName>
    </alternativeName>
</protein>
<keyword evidence="2 5" id="KW-0486">Methionine biosynthesis</keyword>
<dbReference type="EC" id="5.3.1.23" evidence="5"/>
<dbReference type="PANTHER" id="PTHR43475">
    <property type="entry name" value="METHYLTHIORIBOSE-1-PHOSPHATE ISOMERASE"/>
    <property type="match status" value="1"/>
</dbReference>
<dbReference type="FunFam" id="1.20.120.420:FF:000003">
    <property type="entry name" value="Methylthioribose-1-phosphate isomerase"/>
    <property type="match status" value="1"/>
</dbReference>
<comment type="pathway">
    <text evidence="5">Amino-acid biosynthesis; L-methionine biosynthesis via salvage pathway; L-methionine from S-methyl-5-thio-alpha-D-ribose 1-phosphate: step 1/6.</text>
</comment>
<dbReference type="InterPro" id="IPR042529">
    <property type="entry name" value="IF_2B-like_C"/>
</dbReference>
<dbReference type="RefSeq" id="WP_058265591.1">
    <property type="nucleotide sequence ID" value="NZ_FMYN01000003.1"/>
</dbReference>
<dbReference type="SUPFAM" id="SSF100950">
    <property type="entry name" value="NagB/RpiA/CoA transferase-like"/>
    <property type="match status" value="1"/>
</dbReference>
<organism evidence="6 7">
    <name type="scientific">Exiguobacterium indicum</name>
    <dbReference type="NCBI Taxonomy" id="296995"/>
    <lineage>
        <taxon>Bacteria</taxon>
        <taxon>Bacillati</taxon>
        <taxon>Bacillota</taxon>
        <taxon>Bacilli</taxon>
        <taxon>Bacillales</taxon>
        <taxon>Bacillales Family XII. Incertae Sedis</taxon>
        <taxon>Exiguobacterium</taxon>
    </lineage>
</organism>
<comment type="function">
    <text evidence="5">Catalyzes the interconversion of methylthioribose-1-phosphate (MTR-1-P) into methylthioribulose-1-phosphate (MTRu-1-P).</text>
</comment>
<dbReference type="Gene3D" id="3.40.50.10470">
    <property type="entry name" value="Translation initiation factor eif-2b, domain 2"/>
    <property type="match status" value="1"/>
</dbReference>
<dbReference type="InterPro" id="IPR027363">
    <property type="entry name" value="M1Pi_N"/>
</dbReference>
<dbReference type="HAMAP" id="MF_01678">
    <property type="entry name" value="Salvage_MtnA"/>
    <property type="match status" value="1"/>
</dbReference>
<dbReference type="NCBIfam" id="NF004326">
    <property type="entry name" value="PRK05720.1"/>
    <property type="match status" value="1"/>
</dbReference>
<dbReference type="InterPro" id="IPR005251">
    <property type="entry name" value="IF-M1Pi"/>
</dbReference>
<feature type="binding site" evidence="5">
    <location>
        <begin position="48"/>
        <end position="50"/>
    </location>
    <ligand>
        <name>substrate</name>
    </ligand>
</feature>